<dbReference type="SUPFAM" id="SSF52151">
    <property type="entry name" value="FabD/lysophospholipase-like"/>
    <property type="match status" value="1"/>
</dbReference>
<dbReference type="InterPro" id="IPR050091">
    <property type="entry name" value="PKS_NRPS_Biosynth_Enz"/>
</dbReference>
<dbReference type="OrthoDB" id="4920000at2759"/>
<dbReference type="InterPro" id="IPR016036">
    <property type="entry name" value="Malonyl_transacylase_ACP-bd"/>
</dbReference>
<evidence type="ECO:0000256" key="2">
    <source>
        <dbReference type="ARBA" id="ARBA00022553"/>
    </source>
</evidence>
<feature type="domain" description="Malonyl-CoA:ACP transacylase (MAT)" evidence="3">
    <location>
        <begin position="1"/>
        <end position="202"/>
    </location>
</feature>
<dbReference type="Gene3D" id="3.40.366.10">
    <property type="entry name" value="Malonyl-Coenzyme A Acyl Carrier Protein, domain 2"/>
    <property type="match status" value="1"/>
</dbReference>
<dbReference type="PANTHER" id="PTHR43775:SF29">
    <property type="entry name" value="ASPERFURANONE POLYKETIDE SYNTHASE AFOG-RELATED"/>
    <property type="match status" value="1"/>
</dbReference>
<dbReference type="GO" id="GO:0004312">
    <property type="term" value="F:fatty acid synthase activity"/>
    <property type="evidence" value="ECO:0007669"/>
    <property type="project" value="TreeGrafter"/>
</dbReference>
<protein>
    <submittedName>
        <fullName evidence="4">Acyl transferase</fullName>
    </submittedName>
</protein>
<dbReference type="EMBL" id="KZ680528">
    <property type="protein sequence ID" value="PTB61446.1"/>
    <property type="molecule type" value="Genomic_DNA"/>
</dbReference>
<evidence type="ECO:0000259" key="3">
    <source>
        <dbReference type="SMART" id="SM00827"/>
    </source>
</evidence>
<keyword evidence="5" id="KW-1185">Reference proteome</keyword>
<dbReference type="InterPro" id="IPR016035">
    <property type="entry name" value="Acyl_Trfase/lysoPLipase"/>
</dbReference>
<keyword evidence="4" id="KW-0808">Transferase</keyword>
<evidence type="ECO:0000313" key="4">
    <source>
        <dbReference type="EMBL" id="PTB61446.1"/>
    </source>
</evidence>
<dbReference type="AlphaFoldDB" id="A0A2T4AWK9"/>
<dbReference type="Proteomes" id="UP000241546">
    <property type="component" value="Unassembled WGS sequence"/>
</dbReference>
<reference evidence="5" key="1">
    <citation type="submission" date="2016-07" db="EMBL/GenBank/DDBJ databases">
        <title>Multiple horizontal gene transfer events from other fungi enriched the ability of initially mycotrophic Trichoderma (Ascomycota) to feed on dead plant biomass.</title>
        <authorList>
            <consortium name="DOE Joint Genome Institute"/>
            <person name="Atanasova L."/>
            <person name="Chenthamara K."/>
            <person name="Zhang J."/>
            <person name="Grujic M."/>
            <person name="Henrissat B."/>
            <person name="Kuo A."/>
            <person name="Aerts A."/>
            <person name="Salamov A."/>
            <person name="Lipzen A."/>
            <person name="Labutti K."/>
            <person name="Barry K."/>
            <person name="Miao Y."/>
            <person name="Rahimi M.J."/>
            <person name="Shen Q."/>
            <person name="Grigoriev I.V."/>
            <person name="Kubicek C.P."/>
            <person name="Druzhinina I.S."/>
        </authorList>
    </citation>
    <scope>NUCLEOTIDE SEQUENCE [LARGE SCALE GENOMIC DNA]</scope>
    <source>
        <strain evidence="5">TUCIM 6016</strain>
    </source>
</reference>
<feature type="non-terminal residue" evidence="4">
    <location>
        <position position="202"/>
    </location>
</feature>
<dbReference type="GO" id="GO:0006633">
    <property type="term" value="P:fatty acid biosynthetic process"/>
    <property type="evidence" value="ECO:0007669"/>
    <property type="project" value="TreeGrafter"/>
</dbReference>
<feature type="non-terminal residue" evidence="4">
    <location>
        <position position="1"/>
    </location>
</feature>
<evidence type="ECO:0000313" key="5">
    <source>
        <dbReference type="Proteomes" id="UP000241546"/>
    </source>
</evidence>
<keyword evidence="1" id="KW-0596">Phosphopantetheine</keyword>
<dbReference type="SUPFAM" id="SSF55048">
    <property type="entry name" value="Probable ACP-binding domain of malonyl-CoA ACP transacylase"/>
    <property type="match status" value="1"/>
</dbReference>
<dbReference type="InterPro" id="IPR014043">
    <property type="entry name" value="Acyl_transferase_dom"/>
</dbReference>
<proteinExistence type="predicted"/>
<sequence length="202" mass="21892">FCGQGAQWAAMGKDLMSFPVYRACLNEASCFLQLGLGARFDLLKEILRGAEDTRISDPEISQPATTALQVALVDLLKSLHVQPQYVLGHSSGEIAAAYASGAISRYDAWKIAYFRGLAAASIPFRASKLKGGMMVVGMSTEEASAYLARINKSAQIACINSPRSITISGQADAIEFIARDLTQRDIFNRVLNVKVAYHSSHM</sequence>
<organism evidence="4 5">
    <name type="scientific">Trichoderma citrinoviride</name>
    <dbReference type="NCBI Taxonomy" id="58853"/>
    <lineage>
        <taxon>Eukaryota</taxon>
        <taxon>Fungi</taxon>
        <taxon>Dikarya</taxon>
        <taxon>Ascomycota</taxon>
        <taxon>Pezizomycotina</taxon>
        <taxon>Sordariomycetes</taxon>
        <taxon>Hypocreomycetidae</taxon>
        <taxon>Hypocreales</taxon>
        <taxon>Hypocreaceae</taxon>
        <taxon>Trichoderma</taxon>
    </lineage>
</organism>
<evidence type="ECO:0000256" key="1">
    <source>
        <dbReference type="ARBA" id="ARBA00022450"/>
    </source>
</evidence>
<dbReference type="GeneID" id="36597050"/>
<gene>
    <name evidence="4" type="ORF">BBK36DRAFT_1083057</name>
</gene>
<dbReference type="PANTHER" id="PTHR43775">
    <property type="entry name" value="FATTY ACID SYNTHASE"/>
    <property type="match status" value="1"/>
</dbReference>
<keyword evidence="2" id="KW-0597">Phosphoprotein</keyword>
<dbReference type="RefSeq" id="XP_024744766.1">
    <property type="nucleotide sequence ID" value="XM_024888931.1"/>
</dbReference>
<dbReference type="GO" id="GO:0044550">
    <property type="term" value="P:secondary metabolite biosynthetic process"/>
    <property type="evidence" value="ECO:0007669"/>
    <property type="project" value="TreeGrafter"/>
</dbReference>
<name>A0A2T4AWK9_9HYPO</name>
<dbReference type="SMART" id="SM00827">
    <property type="entry name" value="PKS_AT"/>
    <property type="match status" value="1"/>
</dbReference>
<dbReference type="Pfam" id="PF00698">
    <property type="entry name" value="Acyl_transf_1"/>
    <property type="match status" value="1"/>
</dbReference>
<dbReference type="InterPro" id="IPR001227">
    <property type="entry name" value="Ac_transferase_dom_sf"/>
</dbReference>
<accession>A0A2T4AWK9</accession>